<feature type="coiled-coil region" evidence="1">
    <location>
        <begin position="320"/>
        <end position="347"/>
    </location>
</feature>
<organism evidence="2 3">
    <name type="scientific">Candidatus Marsarchaeota G2 archaeon OSP_D</name>
    <dbReference type="NCBI Taxonomy" id="1978157"/>
    <lineage>
        <taxon>Archaea</taxon>
        <taxon>Candidatus Marsarchaeota</taxon>
        <taxon>Candidatus Marsarchaeota group 2</taxon>
    </lineage>
</organism>
<sequence>MTELVIGPFSDFFFGKKNRRIVFKTLPGAPEDYVSLDPKRLLALYEKDGKFYALYSTEKEDYYNQFLSSVPEGAEEKKKLVFTHYKCPLGHIVSQEEAEEGVFADGVAYCPECDSELETVVELEWERSDHDLSKAKQGEAPVFKIVNLAGFRKAFGEDVEEWYSSIAGHCYPVLVKVKETREVEWKGNKIKVERGIGYISESHYDPIGPPAYGIGEYEIYEANGKKAYRLVREIPLSEIDLDAFSGIPDYAKHSLIYEVEKKYGKEEAKRFAEGVKAPLSILAEHFPEYSDAFIKECTEKIKKEGKLWWLPSDEVLKHASSEVKREYEKAVKEIAVKKKETEEAQEIERD</sequence>
<evidence type="ECO:0000313" key="3">
    <source>
        <dbReference type="Proteomes" id="UP000240322"/>
    </source>
</evidence>
<keyword evidence="1" id="KW-0175">Coiled coil</keyword>
<dbReference type="AlphaFoldDB" id="A0A2R6A8R2"/>
<gene>
    <name evidence="2" type="ORF">B9Q03_13895</name>
</gene>
<evidence type="ECO:0000313" key="2">
    <source>
        <dbReference type="EMBL" id="PSN82786.1"/>
    </source>
</evidence>
<reference evidence="2 3" key="1">
    <citation type="submission" date="2017-04" db="EMBL/GenBank/DDBJ databases">
        <title>Novel microbial lineages endemic to geothermal iron-oxide mats fill important gaps in the evolutionary history of Archaea.</title>
        <authorList>
            <person name="Jay Z.J."/>
            <person name="Beam J.P."/>
            <person name="Dlakic M."/>
            <person name="Rusch D.B."/>
            <person name="Kozubal M.A."/>
            <person name="Inskeep W.P."/>
        </authorList>
    </citation>
    <scope>NUCLEOTIDE SEQUENCE [LARGE SCALE GENOMIC DNA]</scope>
    <source>
        <strain evidence="2">OSP_D</strain>
    </source>
</reference>
<dbReference type="EMBL" id="NEXE01000339">
    <property type="protein sequence ID" value="PSN82786.1"/>
    <property type="molecule type" value="Genomic_DNA"/>
</dbReference>
<name>A0A2R6A8R2_9ARCH</name>
<accession>A0A2R6A8R2</accession>
<proteinExistence type="predicted"/>
<evidence type="ECO:0000256" key="1">
    <source>
        <dbReference type="SAM" id="Coils"/>
    </source>
</evidence>
<feature type="non-terminal residue" evidence="2">
    <location>
        <position position="350"/>
    </location>
</feature>
<protein>
    <submittedName>
        <fullName evidence="2">Uncharacterized protein</fullName>
    </submittedName>
</protein>
<comment type="caution">
    <text evidence="2">The sequence shown here is derived from an EMBL/GenBank/DDBJ whole genome shotgun (WGS) entry which is preliminary data.</text>
</comment>
<dbReference type="Proteomes" id="UP000240322">
    <property type="component" value="Unassembled WGS sequence"/>
</dbReference>